<name>A0A6A5QT62_AMPQU</name>
<keyword evidence="4" id="KW-1185">Reference proteome</keyword>
<gene>
    <name evidence="3" type="ORF">BDU57DRAFT_511297</name>
</gene>
<dbReference type="Pfam" id="PF15932">
    <property type="entry name" value="DUF4748"/>
    <property type="match status" value="1"/>
</dbReference>
<feature type="compositionally biased region" description="Low complexity" evidence="1">
    <location>
        <begin position="59"/>
        <end position="68"/>
    </location>
</feature>
<dbReference type="EMBL" id="ML979133">
    <property type="protein sequence ID" value="KAF1918602.1"/>
    <property type="molecule type" value="Genomic_DNA"/>
</dbReference>
<feature type="transmembrane region" description="Helical" evidence="2">
    <location>
        <begin position="6"/>
        <end position="25"/>
    </location>
</feature>
<feature type="region of interest" description="Disordered" evidence="1">
    <location>
        <begin position="50"/>
        <end position="154"/>
    </location>
</feature>
<dbReference type="Proteomes" id="UP000800096">
    <property type="component" value="Unassembled WGS sequence"/>
</dbReference>
<reference evidence="3" key="1">
    <citation type="journal article" date="2020" name="Stud. Mycol.">
        <title>101 Dothideomycetes genomes: a test case for predicting lifestyles and emergence of pathogens.</title>
        <authorList>
            <person name="Haridas S."/>
            <person name="Albert R."/>
            <person name="Binder M."/>
            <person name="Bloem J."/>
            <person name="Labutti K."/>
            <person name="Salamov A."/>
            <person name="Andreopoulos B."/>
            <person name="Baker S."/>
            <person name="Barry K."/>
            <person name="Bills G."/>
            <person name="Bluhm B."/>
            <person name="Cannon C."/>
            <person name="Castanera R."/>
            <person name="Culley D."/>
            <person name="Daum C."/>
            <person name="Ezra D."/>
            <person name="Gonzalez J."/>
            <person name="Henrissat B."/>
            <person name="Kuo A."/>
            <person name="Liang C."/>
            <person name="Lipzen A."/>
            <person name="Lutzoni F."/>
            <person name="Magnuson J."/>
            <person name="Mondo S."/>
            <person name="Nolan M."/>
            <person name="Ohm R."/>
            <person name="Pangilinan J."/>
            <person name="Park H.-J."/>
            <person name="Ramirez L."/>
            <person name="Alfaro M."/>
            <person name="Sun H."/>
            <person name="Tritt A."/>
            <person name="Yoshinaga Y."/>
            <person name="Zwiers L.-H."/>
            <person name="Turgeon B."/>
            <person name="Goodwin S."/>
            <person name="Spatafora J."/>
            <person name="Crous P."/>
            <person name="Grigoriev I."/>
        </authorList>
    </citation>
    <scope>NUCLEOTIDE SEQUENCE</scope>
    <source>
        <strain evidence="3">HMLAC05119</strain>
    </source>
</reference>
<keyword evidence="2" id="KW-0812">Transmembrane</keyword>
<sequence length="154" mass="16203">MNTVKSVYYGYAALIAAGGGAYIFAKRSINADRAAKAQVDREKRIALFQLEQQHFNHPSSESSESSQSRTAQLQAVAPPTPGQNGAGSGLAGSPGYGGGRGSGGDEQTGNPSAQAGYDPAPTRHEPVDEAGQAREKSKYEASDVYRRKKGDRLS</sequence>
<feature type="compositionally biased region" description="Gly residues" evidence="1">
    <location>
        <begin position="84"/>
        <end position="106"/>
    </location>
</feature>
<protein>
    <submittedName>
        <fullName evidence="3">Uncharacterized protein</fullName>
    </submittedName>
</protein>
<dbReference type="OrthoDB" id="2559326at2759"/>
<dbReference type="InterPro" id="IPR031833">
    <property type="entry name" value="DUF4748"/>
</dbReference>
<dbReference type="AlphaFoldDB" id="A0A6A5QT62"/>
<evidence type="ECO:0000256" key="1">
    <source>
        <dbReference type="SAM" id="MobiDB-lite"/>
    </source>
</evidence>
<evidence type="ECO:0000313" key="4">
    <source>
        <dbReference type="Proteomes" id="UP000800096"/>
    </source>
</evidence>
<keyword evidence="2" id="KW-0472">Membrane</keyword>
<evidence type="ECO:0000256" key="2">
    <source>
        <dbReference type="SAM" id="Phobius"/>
    </source>
</evidence>
<feature type="compositionally biased region" description="Basic and acidic residues" evidence="1">
    <location>
        <begin position="121"/>
        <end position="154"/>
    </location>
</feature>
<keyword evidence="2" id="KW-1133">Transmembrane helix</keyword>
<proteinExistence type="predicted"/>
<accession>A0A6A5QT62</accession>
<organism evidence="3 4">
    <name type="scientific">Ampelomyces quisqualis</name>
    <name type="common">Powdery mildew agent</name>
    <dbReference type="NCBI Taxonomy" id="50730"/>
    <lineage>
        <taxon>Eukaryota</taxon>
        <taxon>Fungi</taxon>
        <taxon>Dikarya</taxon>
        <taxon>Ascomycota</taxon>
        <taxon>Pezizomycotina</taxon>
        <taxon>Dothideomycetes</taxon>
        <taxon>Pleosporomycetidae</taxon>
        <taxon>Pleosporales</taxon>
        <taxon>Pleosporineae</taxon>
        <taxon>Phaeosphaeriaceae</taxon>
        <taxon>Ampelomyces</taxon>
    </lineage>
</organism>
<evidence type="ECO:0000313" key="3">
    <source>
        <dbReference type="EMBL" id="KAF1918602.1"/>
    </source>
</evidence>
<dbReference type="PANTHER" id="PTHR41800:SF1">
    <property type="entry name" value="EXPRESSED PROTEIN"/>
    <property type="match status" value="1"/>
</dbReference>
<dbReference type="PANTHER" id="PTHR41800">
    <property type="entry name" value="EXPRESSED PROTEIN"/>
    <property type="match status" value="1"/>
</dbReference>